<dbReference type="Pfam" id="PF00132">
    <property type="entry name" value="Hexapep"/>
    <property type="match status" value="1"/>
</dbReference>
<sequence>MRVLILAAGLGKRMKSKYPKVMHKIMGKELINWVIDTAKNLNPSKIGVVLGHKSEMVKEILPSDIDIYYQKEQLGTGHAVMSAKEFLNDEDILILYGDTPLITENTLKNLIEKHISTNADATILTAILNDPTGYGRIIKDQDGNFIDIVEEADANEIQKKVKEINSGFVIFNGKKLKNALFKIKPNNNQREYYLTDVPKKLDNVKTYILDDFSETLGINNRLQLAEAEKIMKNRTLKNLMLNGVTIIDPSTTYISPDVKIGQDTIIHPMTFIFGETIIGDDCEIGPMTRISSCKVGNHVKIVRSECEDAVIGNNVSIGPYSRLRTGTILRDNVKIGNFVETKKSIINKNTKAQHLSYLGDATIGEDVNIGAGTITCNYDGKNKHKTYIGNRVFVGSNSSLVAPINIDDDVLIGAGSTITENIPKGSLALGRAKQINKADWVFKKREKGE</sequence>
<keyword evidence="11 18" id="KW-0573">Peptidoglycan synthesis</keyword>
<evidence type="ECO:0000256" key="12">
    <source>
        <dbReference type="ARBA" id="ARBA00023268"/>
    </source>
</evidence>
<comment type="cofactor">
    <cofactor evidence="18">
        <name>Mg(2+)</name>
        <dbReference type="ChEBI" id="CHEBI:18420"/>
    </cofactor>
    <text evidence="18">Binds 1 Mg(2+) ion per subunit.</text>
</comment>
<feature type="binding site" evidence="18">
    <location>
        <position position="357"/>
    </location>
    <ligand>
        <name>UDP-N-acetyl-alpha-D-glucosamine</name>
        <dbReference type="ChEBI" id="CHEBI:57705"/>
    </ligand>
</feature>
<comment type="subcellular location">
    <subcellularLocation>
        <location evidence="1 18">Cytoplasm</location>
    </subcellularLocation>
</comment>
<dbReference type="AlphaFoldDB" id="A0A1M4TYF7"/>
<feature type="active site" description="Proton acceptor" evidence="18">
    <location>
        <position position="354"/>
    </location>
</feature>
<evidence type="ECO:0000256" key="15">
    <source>
        <dbReference type="ARBA" id="ARBA00048247"/>
    </source>
</evidence>
<evidence type="ECO:0000256" key="17">
    <source>
        <dbReference type="ARBA" id="ARBA00049628"/>
    </source>
</evidence>
<dbReference type="GO" id="GO:0000287">
    <property type="term" value="F:magnesium ion binding"/>
    <property type="evidence" value="ECO:0007669"/>
    <property type="project" value="UniProtKB-UniRule"/>
</dbReference>
<evidence type="ECO:0000256" key="5">
    <source>
        <dbReference type="ARBA" id="ARBA00022679"/>
    </source>
</evidence>
<evidence type="ECO:0000256" key="10">
    <source>
        <dbReference type="ARBA" id="ARBA00022960"/>
    </source>
</evidence>
<feature type="binding site" evidence="18">
    <location>
        <position position="324"/>
    </location>
    <ligand>
        <name>UDP-N-acetyl-alpha-D-glucosamine</name>
        <dbReference type="ChEBI" id="CHEBI:57705"/>
    </ligand>
</feature>
<dbReference type="GO" id="GO:0000902">
    <property type="term" value="P:cell morphogenesis"/>
    <property type="evidence" value="ECO:0007669"/>
    <property type="project" value="UniProtKB-UniRule"/>
</dbReference>
<keyword evidence="6 18" id="KW-0548">Nucleotidyltransferase</keyword>
<evidence type="ECO:0000256" key="6">
    <source>
        <dbReference type="ARBA" id="ARBA00022695"/>
    </source>
</evidence>
<feature type="binding site" evidence="18">
    <location>
        <position position="135"/>
    </location>
    <ligand>
        <name>UDP-N-acetyl-alpha-D-glucosamine</name>
        <dbReference type="ChEBI" id="CHEBI:57705"/>
    </ligand>
</feature>
<feature type="binding site" evidence="18">
    <location>
        <position position="98"/>
    </location>
    <ligand>
        <name>Mg(2+)</name>
        <dbReference type="ChEBI" id="CHEBI:18420"/>
    </ligand>
</feature>
<dbReference type="InterPro" id="IPR050065">
    <property type="entry name" value="GlmU-like"/>
</dbReference>
<keyword evidence="7 18" id="KW-0479">Metal-binding</keyword>
<evidence type="ECO:0000256" key="9">
    <source>
        <dbReference type="ARBA" id="ARBA00022842"/>
    </source>
</evidence>
<comment type="similarity">
    <text evidence="3 18">In the N-terminal section; belongs to the N-acetylglucosamine-1-phosphate uridyltransferase family.</text>
</comment>
<dbReference type="Pfam" id="PF12804">
    <property type="entry name" value="NTP_transf_3"/>
    <property type="match status" value="1"/>
</dbReference>
<comment type="caution">
    <text evidence="21">The sequence shown here is derived from an EMBL/GenBank/DDBJ whole genome shotgun (WGS) entry which is preliminary data.</text>
</comment>
<comment type="subunit">
    <text evidence="18">Homotrimer.</text>
</comment>
<dbReference type="InterPro" id="IPR005882">
    <property type="entry name" value="Bifunctional_GlmU"/>
</dbReference>
<feature type="binding site" evidence="18">
    <location>
        <position position="165"/>
    </location>
    <ligand>
        <name>UDP-N-acetyl-alpha-D-glucosamine</name>
        <dbReference type="ChEBI" id="CHEBI:57705"/>
    </ligand>
</feature>
<dbReference type="InterPro" id="IPR011004">
    <property type="entry name" value="Trimer_LpxA-like_sf"/>
</dbReference>
<dbReference type="CDD" id="cd02540">
    <property type="entry name" value="GT2_GlmU_N_bac"/>
    <property type="match status" value="1"/>
</dbReference>
<dbReference type="Gene3D" id="2.160.10.10">
    <property type="entry name" value="Hexapeptide repeat proteins"/>
    <property type="match status" value="1"/>
</dbReference>
<evidence type="ECO:0000256" key="2">
    <source>
        <dbReference type="ARBA" id="ARBA00007707"/>
    </source>
</evidence>
<comment type="pathway">
    <text evidence="18">Nucleotide-sugar biosynthesis; UDP-N-acetyl-alpha-D-glucosamine biosynthesis; N-acetyl-alpha-D-glucosamine 1-phosphate from alpha-D-glucosamine 6-phosphate (route II): step 2/2.</text>
</comment>
<reference evidence="21" key="1">
    <citation type="submission" date="2016-11" db="EMBL/GenBank/DDBJ databases">
        <authorList>
            <person name="Varghese N."/>
            <person name="Submissions S."/>
        </authorList>
    </citation>
    <scope>NUCLEOTIDE SEQUENCE [LARGE SCALE GENOMIC DNA]</scope>
    <source>
        <strain evidence="21">DSM 16785</strain>
    </source>
</reference>
<keyword evidence="5 18" id="KW-0808">Transferase</keyword>
<name>A0A1M4TYF7_MARH1</name>
<evidence type="ECO:0000256" key="11">
    <source>
        <dbReference type="ARBA" id="ARBA00022984"/>
    </source>
</evidence>
<feature type="binding site" evidence="18">
    <location>
        <begin position="6"/>
        <end position="9"/>
    </location>
    <ligand>
        <name>UDP-N-acetyl-alpha-D-glucosamine</name>
        <dbReference type="ChEBI" id="CHEBI:57705"/>
    </ligand>
</feature>
<dbReference type="NCBIfam" id="NF010934">
    <property type="entry name" value="PRK14354.1"/>
    <property type="match status" value="1"/>
</dbReference>
<feature type="binding site" evidence="18">
    <location>
        <begin position="377"/>
        <end position="378"/>
    </location>
    <ligand>
        <name>acetyl-CoA</name>
        <dbReference type="ChEBI" id="CHEBI:57288"/>
    </ligand>
</feature>
<dbReference type="GO" id="GO:0019134">
    <property type="term" value="F:glucosamine-1-phosphate N-acetyltransferase activity"/>
    <property type="evidence" value="ECO:0007669"/>
    <property type="project" value="UniProtKB-UniRule"/>
</dbReference>
<gene>
    <name evidence="18" type="primary">glmU</name>
    <name evidence="21" type="ORF">SAMN02745164_00552</name>
</gene>
<feature type="binding site" evidence="18">
    <location>
        <position position="150"/>
    </location>
    <ligand>
        <name>UDP-N-acetyl-alpha-D-glucosamine</name>
        <dbReference type="ChEBI" id="CHEBI:57705"/>
    </ligand>
</feature>
<comment type="function">
    <text evidence="17 18">Catalyzes the last two sequential reactions in the de novo biosynthetic pathway for UDP-N-acetylglucosamine (UDP-GlcNAc). The C-terminal domain catalyzes the transfer of acetyl group from acetyl coenzyme A to glucosamine-1-phosphate (GlcN-1-P) to produce N-acetylglucosamine-1-phosphate (GlcNAc-1-P), which is converted into UDP-GlcNAc by the transfer of uridine 5-monophosphate (from uridine 5-triphosphate), a reaction catalyzed by the N-terminal domain.</text>
</comment>
<evidence type="ECO:0000256" key="16">
    <source>
        <dbReference type="ARBA" id="ARBA00048493"/>
    </source>
</evidence>
<feature type="binding site" evidence="18">
    <location>
        <begin position="75"/>
        <end position="76"/>
    </location>
    <ligand>
        <name>UDP-N-acetyl-alpha-D-glucosamine</name>
        <dbReference type="ChEBI" id="CHEBI:57705"/>
    </ligand>
</feature>
<dbReference type="PANTHER" id="PTHR43584:SF3">
    <property type="entry name" value="BIFUNCTIONAL PROTEIN GLMU"/>
    <property type="match status" value="1"/>
</dbReference>
<dbReference type="STRING" id="1122195.SAMN02745164_00552"/>
<keyword evidence="22" id="KW-1185">Reference proteome</keyword>
<dbReference type="Proteomes" id="UP000184334">
    <property type="component" value="Unassembled WGS sequence"/>
</dbReference>
<comment type="pathway">
    <text evidence="18">Nucleotide-sugar biosynthesis; UDP-N-acetyl-alpha-D-glucosamine biosynthesis; UDP-N-acetyl-alpha-D-glucosamine from N-acetyl-alpha-D-glucosamine 1-phosphate: step 1/1.</text>
</comment>
<dbReference type="InterPro" id="IPR001451">
    <property type="entry name" value="Hexapep"/>
</dbReference>
<dbReference type="CDD" id="cd03353">
    <property type="entry name" value="LbH_GlmU_C"/>
    <property type="match status" value="1"/>
</dbReference>
<feature type="binding site" evidence="18">
    <location>
        <position position="414"/>
    </location>
    <ligand>
        <name>acetyl-CoA</name>
        <dbReference type="ChEBI" id="CHEBI:57288"/>
    </ligand>
</feature>
<dbReference type="GO" id="GO:0071555">
    <property type="term" value="P:cell wall organization"/>
    <property type="evidence" value="ECO:0007669"/>
    <property type="project" value="UniProtKB-KW"/>
</dbReference>
<dbReference type="NCBIfam" id="NF010937">
    <property type="entry name" value="PRK14357.1"/>
    <property type="match status" value="1"/>
</dbReference>
<dbReference type="GO" id="GO:0016020">
    <property type="term" value="C:membrane"/>
    <property type="evidence" value="ECO:0007669"/>
    <property type="project" value="GOC"/>
</dbReference>
<evidence type="ECO:0000313" key="21">
    <source>
        <dbReference type="EMBL" id="SHE49489.1"/>
    </source>
</evidence>
<feature type="binding site" evidence="18">
    <location>
        <position position="70"/>
    </location>
    <ligand>
        <name>UDP-N-acetyl-alpha-D-glucosamine</name>
        <dbReference type="ChEBI" id="CHEBI:57705"/>
    </ligand>
</feature>
<dbReference type="PROSITE" id="PS00101">
    <property type="entry name" value="HEXAPEP_TRANSFERASES"/>
    <property type="match status" value="1"/>
</dbReference>
<dbReference type="GO" id="GO:0003977">
    <property type="term" value="F:UDP-N-acetylglucosamine diphosphorylase activity"/>
    <property type="evidence" value="ECO:0007669"/>
    <property type="project" value="UniProtKB-UniRule"/>
</dbReference>
<feature type="binding site" evidence="18">
    <location>
        <begin position="96"/>
        <end position="98"/>
    </location>
    <ligand>
        <name>UDP-N-acetyl-alpha-D-glucosamine</name>
        <dbReference type="ChEBI" id="CHEBI:57705"/>
    </ligand>
</feature>
<dbReference type="Pfam" id="PF25087">
    <property type="entry name" value="GMPPB_C"/>
    <property type="match status" value="1"/>
</dbReference>
<comment type="pathway">
    <text evidence="18">Bacterial outer membrane biogenesis; LPS lipid A biosynthesis.</text>
</comment>
<dbReference type="PANTHER" id="PTHR43584">
    <property type="entry name" value="NUCLEOTIDYL TRANSFERASE"/>
    <property type="match status" value="1"/>
</dbReference>
<keyword evidence="8 18" id="KW-0677">Repeat</keyword>
<feature type="binding site" evidence="18">
    <location>
        <position position="219"/>
    </location>
    <ligand>
        <name>Mg(2+)</name>
        <dbReference type="ChEBI" id="CHEBI:18420"/>
    </ligand>
</feature>
<dbReference type="EMBL" id="FQUI01000005">
    <property type="protein sequence ID" value="SHE49489.1"/>
    <property type="molecule type" value="Genomic_DNA"/>
</dbReference>
<dbReference type="UniPathway" id="UPA00113">
    <property type="reaction ID" value="UER00532"/>
</dbReference>
<feature type="binding site" evidence="18">
    <location>
        <position position="371"/>
    </location>
    <ligand>
        <name>acetyl-CoA</name>
        <dbReference type="ChEBI" id="CHEBI:57288"/>
    </ligand>
</feature>
<dbReference type="UniPathway" id="UPA00973"/>
<dbReference type="RefSeq" id="WP_072863206.1">
    <property type="nucleotide sequence ID" value="NZ_FQUI01000005.1"/>
</dbReference>
<feature type="binding site" evidence="18">
    <location>
        <position position="368"/>
    </location>
    <ligand>
        <name>UDP-N-acetyl-alpha-D-glucosamine</name>
        <dbReference type="ChEBI" id="CHEBI:57705"/>
    </ligand>
</feature>
<evidence type="ECO:0000256" key="18">
    <source>
        <dbReference type="HAMAP-Rule" id="MF_01631"/>
    </source>
</evidence>
<dbReference type="InterPro" id="IPR029044">
    <property type="entry name" value="Nucleotide-diphossugar_trans"/>
</dbReference>
<keyword evidence="14 18" id="KW-0961">Cell wall biogenesis/degradation</keyword>
<evidence type="ECO:0000256" key="4">
    <source>
        <dbReference type="ARBA" id="ARBA00022490"/>
    </source>
</evidence>
<comment type="catalytic activity">
    <reaction evidence="15 18">
        <text>alpha-D-glucosamine 1-phosphate + acetyl-CoA = N-acetyl-alpha-D-glucosamine 1-phosphate + CoA + H(+)</text>
        <dbReference type="Rhea" id="RHEA:13725"/>
        <dbReference type="ChEBI" id="CHEBI:15378"/>
        <dbReference type="ChEBI" id="CHEBI:57287"/>
        <dbReference type="ChEBI" id="CHEBI:57288"/>
        <dbReference type="ChEBI" id="CHEBI:57776"/>
        <dbReference type="ChEBI" id="CHEBI:58516"/>
        <dbReference type="EC" id="2.3.1.157"/>
    </reaction>
</comment>
<evidence type="ECO:0000313" key="22">
    <source>
        <dbReference type="Proteomes" id="UP000184334"/>
    </source>
</evidence>
<dbReference type="InterPro" id="IPR018357">
    <property type="entry name" value="Hexapep_transf_CS"/>
</dbReference>
<evidence type="ECO:0000256" key="1">
    <source>
        <dbReference type="ARBA" id="ARBA00004496"/>
    </source>
</evidence>
<keyword evidence="4 18" id="KW-0963">Cytoplasm</keyword>
<keyword evidence="13 18" id="KW-0012">Acyltransferase</keyword>
<evidence type="ECO:0000256" key="3">
    <source>
        <dbReference type="ARBA" id="ARBA00007947"/>
    </source>
</evidence>
<accession>A0A1M4TYF7</accession>
<dbReference type="NCBIfam" id="TIGR01173">
    <property type="entry name" value="glmU"/>
    <property type="match status" value="1"/>
</dbReference>
<dbReference type="GO" id="GO:0005737">
    <property type="term" value="C:cytoplasm"/>
    <property type="evidence" value="ECO:0007669"/>
    <property type="project" value="UniProtKB-SubCell"/>
</dbReference>
<evidence type="ECO:0000256" key="13">
    <source>
        <dbReference type="ARBA" id="ARBA00023315"/>
    </source>
</evidence>
<dbReference type="HAMAP" id="MF_01631">
    <property type="entry name" value="GlmU"/>
    <property type="match status" value="1"/>
</dbReference>
<organism evidence="21 22">
    <name type="scientific">Marinitoga hydrogenitolerans (strain DSM 16785 / JCM 12826 / AT1271)</name>
    <dbReference type="NCBI Taxonomy" id="1122195"/>
    <lineage>
        <taxon>Bacteria</taxon>
        <taxon>Thermotogati</taxon>
        <taxon>Thermotogota</taxon>
        <taxon>Thermotogae</taxon>
        <taxon>Petrotogales</taxon>
        <taxon>Petrotogaceae</taxon>
        <taxon>Marinitoga</taxon>
    </lineage>
</organism>
<feature type="binding site" evidence="18">
    <location>
        <position position="20"/>
    </location>
    <ligand>
        <name>UDP-N-acetyl-alpha-D-glucosamine</name>
        <dbReference type="ChEBI" id="CHEBI:57705"/>
    </ligand>
</feature>
<dbReference type="EC" id="2.3.1.157" evidence="18"/>
<dbReference type="InterPro" id="IPR056729">
    <property type="entry name" value="GMPPB_C"/>
</dbReference>
<feature type="binding site" evidence="18">
    <location>
        <position position="219"/>
    </location>
    <ligand>
        <name>UDP-N-acetyl-alpha-D-glucosamine</name>
        <dbReference type="ChEBI" id="CHEBI:57705"/>
    </ligand>
</feature>
<dbReference type="OrthoDB" id="9775031at2"/>
<feature type="domain" description="MobA-like NTP transferase" evidence="19">
    <location>
        <begin position="3"/>
        <end position="125"/>
    </location>
</feature>
<dbReference type="InterPro" id="IPR025877">
    <property type="entry name" value="MobA-like_NTP_Trfase"/>
</dbReference>
<comment type="similarity">
    <text evidence="2 18">In the C-terminal section; belongs to the transferase hexapeptide repeat family.</text>
</comment>
<keyword evidence="10 18" id="KW-0133">Cell shape</keyword>
<dbReference type="Gene3D" id="3.90.550.10">
    <property type="entry name" value="Spore Coat Polysaccharide Biosynthesis Protein SpsA, Chain A"/>
    <property type="match status" value="1"/>
</dbReference>
<feature type="binding site" evidence="18">
    <location>
        <position position="342"/>
    </location>
    <ligand>
        <name>UDP-N-acetyl-alpha-D-glucosamine</name>
        <dbReference type="ChEBI" id="CHEBI:57705"/>
    </ligand>
</feature>
<feature type="binding site" evidence="18">
    <location>
        <position position="396"/>
    </location>
    <ligand>
        <name>acetyl-CoA</name>
        <dbReference type="ChEBI" id="CHEBI:57288"/>
    </ligand>
</feature>
<dbReference type="EC" id="2.7.7.23" evidence="18"/>
<evidence type="ECO:0000256" key="7">
    <source>
        <dbReference type="ARBA" id="ARBA00022723"/>
    </source>
</evidence>
<feature type="binding site" evidence="18">
    <location>
        <position position="431"/>
    </location>
    <ligand>
        <name>acetyl-CoA</name>
        <dbReference type="ChEBI" id="CHEBI:57288"/>
    </ligand>
</feature>
<dbReference type="GO" id="GO:0009252">
    <property type="term" value="P:peptidoglycan biosynthetic process"/>
    <property type="evidence" value="ECO:0007669"/>
    <property type="project" value="UniProtKB-UniRule"/>
</dbReference>
<evidence type="ECO:0000259" key="20">
    <source>
        <dbReference type="Pfam" id="PF25087"/>
    </source>
</evidence>
<keyword evidence="9 18" id="KW-0460">Magnesium</keyword>
<dbReference type="GO" id="GO:0006048">
    <property type="term" value="P:UDP-N-acetylglucosamine biosynthetic process"/>
    <property type="evidence" value="ECO:0007669"/>
    <property type="project" value="UniProtKB-UniPathway"/>
</dbReference>
<dbReference type="SUPFAM" id="SSF51161">
    <property type="entry name" value="Trimeric LpxA-like enzymes"/>
    <property type="match status" value="1"/>
</dbReference>
<evidence type="ECO:0000256" key="8">
    <source>
        <dbReference type="ARBA" id="ARBA00022737"/>
    </source>
</evidence>
<feature type="domain" description="Mannose-1-phosphate guanyltransferase C-terminal" evidence="20">
    <location>
        <begin position="255"/>
        <end position="337"/>
    </location>
</feature>
<protein>
    <recommendedName>
        <fullName evidence="18">Bifunctional protein GlmU</fullName>
    </recommendedName>
    <domain>
        <recommendedName>
            <fullName evidence="18">UDP-N-acetylglucosamine pyrophosphorylase</fullName>
            <ecNumber evidence="18">2.7.7.23</ecNumber>
        </recommendedName>
        <alternativeName>
            <fullName evidence="18">N-acetylglucosamine-1-phosphate uridyltransferase</fullName>
        </alternativeName>
    </domain>
    <domain>
        <recommendedName>
            <fullName evidence="18">Glucosamine-1-phosphate N-acetyltransferase</fullName>
            <ecNumber evidence="18">2.3.1.157</ecNumber>
        </recommendedName>
    </domain>
</protein>
<dbReference type="InterPro" id="IPR038009">
    <property type="entry name" value="GlmU_C_LbH"/>
</dbReference>
<dbReference type="GO" id="GO:0008360">
    <property type="term" value="P:regulation of cell shape"/>
    <property type="evidence" value="ECO:0007669"/>
    <property type="project" value="UniProtKB-KW"/>
</dbReference>
<dbReference type="SUPFAM" id="SSF53448">
    <property type="entry name" value="Nucleotide-diphospho-sugar transferases"/>
    <property type="match status" value="1"/>
</dbReference>
<proteinExistence type="inferred from homology"/>
<feature type="region of interest" description="Pyrophosphorylase" evidence="18">
    <location>
        <begin position="1"/>
        <end position="221"/>
    </location>
</feature>
<feature type="region of interest" description="N-acetyltransferase" evidence="18">
    <location>
        <begin position="243"/>
        <end position="449"/>
    </location>
</feature>
<evidence type="ECO:0000256" key="14">
    <source>
        <dbReference type="ARBA" id="ARBA00023316"/>
    </source>
</evidence>
<feature type="region of interest" description="Linker" evidence="18">
    <location>
        <begin position="222"/>
        <end position="242"/>
    </location>
</feature>
<evidence type="ECO:0000259" key="19">
    <source>
        <dbReference type="Pfam" id="PF12804"/>
    </source>
</evidence>
<dbReference type="GO" id="GO:0009245">
    <property type="term" value="P:lipid A biosynthetic process"/>
    <property type="evidence" value="ECO:0007669"/>
    <property type="project" value="UniProtKB-UniRule"/>
</dbReference>
<comment type="catalytic activity">
    <reaction evidence="16 18">
        <text>N-acetyl-alpha-D-glucosamine 1-phosphate + UTP + H(+) = UDP-N-acetyl-alpha-D-glucosamine + diphosphate</text>
        <dbReference type="Rhea" id="RHEA:13509"/>
        <dbReference type="ChEBI" id="CHEBI:15378"/>
        <dbReference type="ChEBI" id="CHEBI:33019"/>
        <dbReference type="ChEBI" id="CHEBI:46398"/>
        <dbReference type="ChEBI" id="CHEBI:57705"/>
        <dbReference type="ChEBI" id="CHEBI:57776"/>
        <dbReference type="EC" id="2.7.7.23"/>
    </reaction>
</comment>
<keyword evidence="12 18" id="KW-0511">Multifunctional enzyme</keyword>